<gene>
    <name evidence="2" type="ORF">SMIM3I_00894</name>
</gene>
<keyword evidence="1" id="KW-1133">Transmembrane helix</keyword>
<reference evidence="2 3" key="1">
    <citation type="submission" date="2016-01" db="EMBL/GenBank/DDBJ databases">
        <title>Highly variable Streptococcus oralis 1 are common among viridans streptococci isolated from primates.</title>
        <authorList>
            <person name="Denapaite D."/>
            <person name="Rieger M."/>
            <person name="Koendgen S."/>
            <person name="Brueckner R."/>
            <person name="Ochigava I."/>
            <person name="Kappeler P."/>
            <person name="Maetz-Rensing K."/>
            <person name="Leendertz F."/>
        </authorList>
    </citation>
    <scope>NUCLEOTIDE SEQUENCE [LARGE SCALE GENOMIC DNA]</scope>
    <source>
        <strain evidence="2 3">M3-1</strain>
    </source>
</reference>
<name>A0A150NLB0_STRMT</name>
<evidence type="ECO:0000313" key="3">
    <source>
        <dbReference type="Proteomes" id="UP000075442"/>
    </source>
</evidence>
<dbReference type="PATRIC" id="fig|28037.235.peg.1615"/>
<dbReference type="Proteomes" id="UP000075442">
    <property type="component" value="Unassembled WGS sequence"/>
</dbReference>
<keyword evidence="1" id="KW-0472">Membrane</keyword>
<evidence type="ECO:0000256" key="1">
    <source>
        <dbReference type="SAM" id="Phobius"/>
    </source>
</evidence>
<organism evidence="2 3">
    <name type="scientific">Streptococcus mitis</name>
    <dbReference type="NCBI Taxonomy" id="28037"/>
    <lineage>
        <taxon>Bacteria</taxon>
        <taxon>Bacillati</taxon>
        <taxon>Bacillota</taxon>
        <taxon>Bacilli</taxon>
        <taxon>Lactobacillales</taxon>
        <taxon>Streptococcaceae</taxon>
        <taxon>Streptococcus</taxon>
        <taxon>Streptococcus mitis group</taxon>
    </lineage>
</organism>
<protein>
    <submittedName>
        <fullName evidence="2">Uncharacterized protein</fullName>
    </submittedName>
</protein>
<dbReference type="EMBL" id="LROU01000120">
    <property type="protein sequence ID" value="KYF34232.1"/>
    <property type="molecule type" value="Genomic_DNA"/>
</dbReference>
<accession>A0A150NLB0</accession>
<comment type="caution">
    <text evidence="2">The sequence shown here is derived from an EMBL/GenBank/DDBJ whole genome shotgun (WGS) entry which is preliminary data.</text>
</comment>
<sequence length="48" mass="5736">MFRETIKDSFSLKKLKQKNLLQMLVLIILSSFLNMKNLGNGLFDFYFF</sequence>
<feature type="transmembrane region" description="Helical" evidence="1">
    <location>
        <begin position="20"/>
        <end position="39"/>
    </location>
</feature>
<keyword evidence="1" id="KW-0812">Transmembrane</keyword>
<proteinExistence type="predicted"/>
<evidence type="ECO:0000313" key="2">
    <source>
        <dbReference type="EMBL" id="KYF34232.1"/>
    </source>
</evidence>
<dbReference type="AlphaFoldDB" id="A0A150NLB0"/>